<dbReference type="SUPFAM" id="SSF51905">
    <property type="entry name" value="FAD/NAD(P)-binding domain"/>
    <property type="match status" value="1"/>
</dbReference>
<name>A0A6H9YM60_9ACTN</name>
<dbReference type="AlphaFoldDB" id="A0A6H9YM60"/>
<comment type="caution">
    <text evidence="3">The sequence shown here is derived from an EMBL/GenBank/DDBJ whole genome shotgun (WGS) entry which is preliminary data.</text>
</comment>
<gene>
    <name evidence="3" type="ORF">F8566_44445</name>
</gene>
<reference evidence="3 4" key="1">
    <citation type="submission" date="2019-09" db="EMBL/GenBank/DDBJ databases">
        <title>Actinomadura physcomitrii sp. nov., a novel actinomycete isolated from moss [Physcomitrium sphaericum (Ludw) Fuernr].</title>
        <authorList>
            <person name="Zhuang X."/>
            <person name="Liu C."/>
        </authorList>
    </citation>
    <scope>NUCLEOTIDE SEQUENCE [LARGE SCALE GENOMIC DNA]</scope>
    <source>
        <strain evidence="3 4">HMC1</strain>
    </source>
</reference>
<keyword evidence="4" id="KW-1185">Reference proteome</keyword>
<organism evidence="3 4">
    <name type="scientific">Actinomadura rudentiformis</name>
    <dbReference type="NCBI Taxonomy" id="359158"/>
    <lineage>
        <taxon>Bacteria</taxon>
        <taxon>Bacillati</taxon>
        <taxon>Actinomycetota</taxon>
        <taxon>Actinomycetes</taxon>
        <taxon>Streptosporangiales</taxon>
        <taxon>Thermomonosporaceae</taxon>
        <taxon>Actinomadura</taxon>
    </lineage>
</organism>
<evidence type="ECO:0000256" key="1">
    <source>
        <dbReference type="ARBA" id="ARBA00023002"/>
    </source>
</evidence>
<dbReference type="Gene3D" id="3.30.9.10">
    <property type="entry name" value="D-Amino Acid Oxidase, subunit A, domain 2"/>
    <property type="match status" value="1"/>
</dbReference>
<protein>
    <submittedName>
        <fullName evidence="3">FAD-dependent oxidoreductase</fullName>
    </submittedName>
</protein>
<dbReference type="EMBL" id="WBMT01000029">
    <property type="protein sequence ID" value="KAB2340656.1"/>
    <property type="molecule type" value="Genomic_DNA"/>
</dbReference>
<dbReference type="PANTHER" id="PTHR13847">
    <property type="entry name" value="SARCOSINE DEHYDROGENASE-RELATED"/>
    <property type="match status" value="1"/>
</dbReference>
<dbReference type="OrthoDB" id="9806257at2"/>
<dbReference type="InterPro" id="IPR036188">
    <property type="entry name" value="FAD/NAD-bd_sf"/>
</dbReference>
<dbReference type="PANTHER" id="PTHR13847:SF289">
    <property type="entry name" value="GLYCINE OXIDASE"/>
    <property type="match status" value="1"/>
</dbReference>
<dbReference type="Proteomes" id="UP000468735">
    <property type="component" value="Unassembled WGS sequence"/>
</dbReference>
<proteinExistence type="predicted"/>
<dbReference type="Gene3D" id="3.50.50.60">
    <property type="entry name" value="FAD/NAD(P)-binding domain"/>
    <property type="match status" value="2"/>
</dbReference>
<dbReference type="GO" id="GO:0005737">
    <property type="term" value="C:cytoplasm"/>
    <property type="evidence" value="ECO:0007669"/>
    <property type="project" value="TreeGrafter"/>
</dbReference>
<dbReference type="SUPFAM" id="SSF54373">
    <property type="entry name" value="FAD-linked reductases, C-terminal domain"/>
    <property type="match status" value="1"/>
</dbReference>
<dbReference type="InterPro" id="IPR006076">
    <property type="entry name" value="FAD-dep_OxRdtase"/>
</dbReference>
<feature type="domain" description="FAD dependent oxidoreductase" evidence="2">
    <location>
        <begin position="15"/>
        <end position="410"/>
    </location>
</feature>
<sequence>MSGDNQVGGHNGVPVVVIGGGAIGLCIAYHLHRQGVPVHVVDRGPVGGGSSRGNAGWVCLSHSAPVPAPGVTWHAARSIGRPDSPLYLRPQPTLAFLRWLVMFQRSCSRKSFDHGYAAVARFAQNTFERFTELTDDGVATTLTRPGLLHAFCSGEEARRVLETQRAMAGTGYEVPGEILNAAEMAELDPAVGGKVTAGYLVRGEGVIDPNAFVESLAERLRKEGVTISEHTAVRGFRRSGGRVVAVRTAEDDIRCSSVVVSAGVWSADLLRLLDVRLPLQAGKGYSFSVKLDPAPVHPMYLGDKHVAVSPIGGTTRIAGTMELSGNNRRLDWRRIVAIARASRDYLGQWYDSPDELMALIHDPWVGGRPMLPDGLPVLDRVATTRNAYVATGHGMLGITLAPVTGKAMADFITTDRRPADLEPFRSDRFADLTVHRRPATRESL</sequence>
<dbReference type="Pfam" id="PF01266">
    <property type="entry name" value="DAO"/>
    <property type="match status" value="1"/>
</dbReference>
<evidence type="ECO:0000313" key="3">
    <source>
        <dbReference type="EMBL" id="KAB2340656.1"/>
    </source>
</evidence>
<keyword evidence="1" id="KW-0560">Oxidoreductase</keyword>
<evidence type="ECO:0000313" key="4">
    <source>
        <dbReference type="Proteomes" id="UP000468735"/>
    </source>
</evidence>
<evidence type="ECO:0000259" key="2">
    <source>
        <dbReference type="Pfam" id="PF01266"/>
    </source>
</evidence>
<dbReference type="GO" id="GO:0016491">
    <property type="term" value="F:oxidoreductase activity"/>
    <property type="evidence" value="ECO:0007669"/>
    <property type="project" value="UniProtKB-KW"/>
</dbReference>
<accession>A0A6H9YM60</accession>